<gene>
    <name evidence="2" type="primary">ccoS</name>
    <name evidence="2" type="ORF">ACFS25_06820</name>
</gene>
<sequence length="58" mass="6492">MSVIFFMIGISLLMALGFLGAFFWSMKTGQQDDLYTPSIRMLLEDDAPDTPKTQSNAE</sequence>
<dbReference type="Pfam" id="PF03597">
    <property type="entry name" value="FixS"/>
    <property type="match status" value="1"/>
</dbReference>
<evidence type="ECO:0000256" key="1">
    <source>
        <dbReference type="SAM" id="Phobius"/>
    </source>
</evidence>
<accession>A0ABW6AHA5</accession>
<evidence type="ECO:0000313" key="2">
    <source>
        <dbReference type="EMBL" id="MFD2933488.1"/>
    </source>
</evidence>
<dbReference type="NCBIfam" id="TIGR00847">
    <property type="entry name" value="ccoS"/>
    <property type="match status" value="1"/>
</dbReference>
<keyword evidence="1" id="KW-0812">Transmembrane</keyword>
<dbReference type="PANTHER" id="PTHR41532">
    <property type="entry name" value="FIXS PROTEIN"/>
    <property type="match status" value="1"/>
</dbReference>
<reference evidence="3" key="1">
    <citation type="journal article" date="2019" name="Int. J. Syst. Evol. Microbiol.">
        <title>The Global Catalogue of Microorganisms (GCM) 10K type strain sequencing project: providing services to taxonomists for standard genome sequencing and annotation.</title>
        <authorList>
            <consortium name="The Broad Institute Genomics Platform"/>
            <consortium name="The Broad Institute Genome Sequencing Center for Infectious Disease"/>
            <person name="Wu L."/>
            <person name="Ma J."/>
        </authorList>
    </citation>
    <scope>NUCLEOTIDE SEQUENCE [LARGE SCALE GENOMIC DNA]</scope>
    <source>
        <strain evidence="3">KCTC 52490</strain>
    </source>
</reference>
<dbReference type="InterPro" id="IPR004714">
    <property type="entry name" value="Cyt_oxidase_maturation_cbb3"/>
</dbReference>
<name>A0ABW6AHA5_9BACT</name>
<organism evidence="2 3">
    <name type="scientific">Spirosoma flavum</name>
    <dbReference type="NCBI Taxonomy" id="2048557"/>
    <lineage>
        <taxon>Bacteria</taxon>
        <taxon>Pseudomonadati</taxon>
        <taxon>Bacteroidota</taxon>
        <taxon>Cytophagia</taxon>
        <taxon>Cytophagales</taxon>
        <taxon>Cytophagaceae</taxon>
        <taxon>Spirosoma</taxon>
    </lineage>
</organism>
<protein>
    <submittedName>
        <fullName evidence="2">Cbb3-type cytochrome oxidase assembly protein CcoS</fullName>
    </submittedName>
</protein>
<comment type="caution">
    <text evidence="2">The sequence shown here is derived from an EMBL/GenBank/DDBJ whole genome shotgun (WGS) entry which is preliminary data.</text>
</comment>
<proteinExistence type="predicted"/>
<evidence type="ECO:0000313" key="3">
    <source>
        <dbReference type="Proteomes" id="UP001597512"/>
    </source>
</evidence>
<keyword evidence="3" id="KW-1185">Reference proteome</keyword>
<dbReference type="RefSeq" id="WP_381497891.1">
    <property type="nucleotide sequence ID" value="NZ_JBHUOM010000002.1"/>
</dbReference>
<feature type="transmembrane region" description="Helical" evidence="1">
    <location>
        <begin position="6"/>
        <end position="24"/>
    </location>
</feature>
<keyword evidence="1" id="KW-1133">Transmembrane helix</keyword>
<dbReference type="EMBL" id="JBHUOM010000002">
    <property type="protein sequence ID" value="MFD2933488.1"/>
    <property type="molecule type" value="Genomic_DNA"/>
</dbReference>
<dbReference type="Proteomes" id="UP001597512">
    <property type="component" value="Unassembled WGS sequence"/>
</dbReference>
<dbReference type="PANTHER" id="PTHR41532:SF1">
    <property type="entry name" value="FIXS PROTEIN"/>
    <property type="match status" value="1"/>
</dbReference>
<keyword evidence="1" id="KW-0472">Membrane</keyword>